<evidence type="ECO:0000313" key="2">
    <source>
        <dbReference type="Proteomes" id="UP000076023"/>
    </source>
</evidence>
<comment type="caution">
    <text evidence="1">The sequence shown here is derived from an EMBL/GenBank/DDBJ whole genome shotgun (WGS) entry which is preliminary data.</text>
</comment>
<dbReference type="STRING" id="690879.TSACC_21403"/>
<sequence>MRTLFDCQSRLCGTNSSWRSEIRRAGAKRKQKEVPKEYLGVGRFWGKIGKLKLYMEGVATVDAAEVFRAYGCDALSSRGRVKKYLYDAAGKFSFDEYAGLY</sequence>
<dbReference type="OrthoDB" id="32661at74201"/>
<evidence type="ECO:0000313" key="1">
    <source>
        <dbReference type="EMBL" id="GAT32998.1"/>
    </source>
</evidence>
<gene>
    <name evidence="1" type="ORF">TSACC_21403</name>
</gene>
<organism evidence="1 2">
    <name type="scientific">Terrimicrobium sacchariphilum</name>
    <dbReference type="NCBI Taxonomy" id="690879"/>
    <lineage>
        <taxon>Bacteria</taxon>
        <taxon>Pseudomonadati</taxon>
        <taxon>Verrucomicrobiota</taxon>
        <taxon>Terrimicrobiia</taxon>
        <taxon>Terrimicrobiales</taxon>
        <taxon>Terrimicrobiaceae</taxon>
        <taxon>Terrimicrobium</taxon>
    </lineage>
</organism>
<dbReference type="EMBL" id="BDCO01000002">
    <property type="protein sequence ID" value="GAT32998.1"/>
    <property type="molecule type" value="Genomic_DNA"/>
</dbReference>
<dbReference type="RefSeq" id="WP_075078781.1">
    <property type="nucleotide sequence ID" value="NZ_BDCO01000002.1"/>
</dbReference>
<accession>A0A146G8I3</accession>
<reference evidence="2" key="1">
    <citation type="journal article" date="2017" name="Genome Announc.">
        <title>Draft Genome Sequence of Terrimicrobium sacchariphilum NM-5T, a Facultative Anaerobic Soil Bacterium of the Class Spartobacteria.</title>
        <authorList>
            <person name="Qiu Y.L."/>
            <person name="Tourlousse D.M."/>
            <person name="Matsuura N."/>
            <person name="Ohashi A."/>
            <person name="Sekiguchi Y."/>
        </authorList>
    </citation>
    <scope>NUCLEOTIDE SEQUENCE [LARGE SCALE GENOMIC DNA]</scope>
    <source>
        <strain evidence="2">NM-5</strain>
    </source>
</reference>
<keyword evidence="2" id="KW-1185">Reference proteome</keyword>
<proteinExistence type="predicted"/>
<dbReference type="AlphaFoldDB" id="A0A146G8I3"/>
<protein>
    <submittedName>
        <fullName evidence="1">Uncharacterized protein</fullName>
    </submittedName>
</protein>
<dbReference type="Proteomes" id="UP000076023">
    <property type="component" value="Unassembled WGS sequence"/>
</dbReference>
<dbReference type="InParanoid" id="A0A146G8I3"/>
<name>A0A146G8I3_TERSA</name>